<feature type="compositionally biased region" description="Gly residues" evidence="1">
    <location>
        <begin position="310"/>
        <end position="343"/>
    </location>
</feature>
<gene>
    <name evidence="2" type="ORF">ATK36_2754</name>
</gene>
<dbReference type="RefSeq" id="WP_170069722.1">
    <property type="nucleotide sequence ID" value="NZ_JBIAKZ010000014.1"/>
</dbReference>
<feature type="compositionally biased region" description="Gly residues" evidence="1">
    <location>
        <begin position="386"/>
        <end position="408"/>
    </location>
</feature>
<evidence type="ECO:0000256" key="1">
    <source>
        <dbReference type="SAM" id="MobiDB-lite"/>
    </source>
</evidence>
<evidence type="ECO:0000313" key="2">
    <source>
        <dbReference type="EMBL" id="PFG47702.1"/>
    </source>
</evidence>
<dbReference type="EMBL" id="PDJK01000002">
    <property type="protein sequence ID" value="PFG47702.1"/>
    <property type="molecule type" value="Genomic_DNA"/>
</dbReference>
<organism evidence="2 3">
    <name type="scientific">Amycolatopsis sulphurea</name>
    <dbReference type="NCBI Taxonomy" id="76022"/>
    <lineage>
        <taxon>Bacteria</taxon>
        <taxon>Bacillati</taxon>
        <taxon>Actinomycetota</taxon>
        <taxon>Actinomycetes</taxon>
        <taxon>Pseudonocardiales</taxon>
        <taxon>Pseudonocardiaceae</taxon>
        <taxon>Amycolatopsis</taxon>
    </lineage>
</organism>
<feature type="compositionally biased region" description="Basic and acidic residues" evidence="1">
    <location>
        <begin position="409"/>
        <end position="423"/>
    </location>
</feature>
<keyword evidence="3" id="KW-1185">Reference proteome</keyword>
<evidence type="ECO:0000313" key="3">
    <source>
        <dbReference type="Proteomes" id="UP000243542"/>
    </source>
</evidence>
<feature type="region of interest" description="Disordered" evidence="1">
    <location>
        <begin position="251"/>
        <end position="343"/>
    </location>
</feature>
<feature type="compositionally biased region" description="Pro residues" evidence="1">
    <location>
        <begin position="445"/>
        <end position="455"/>
    </location>
</feature>
<proteinExistence type="predicted"/>
<dbReference type="SUPFAM" id="SSF140459">
    <property type="entry name" value="PE/PPE dimer-like"/>
    <property type="match status" value="1"/>
</dbReference>
<accession>A0A2A9FAX6</accession>
<dbReference type="Gene3D" id="1.20.1260.20">
    <property type="entry name" value="PPE superfamily"/>
    <property type="match status" value="1"/>
</dbReference>
<evidence type="ECO:0008006" key="4">
    <source>
        <dbReference type="Google" id="ProtNLM"/>
    </source>
</evidence>
<sequence length="455" mass="45236">MGFFDLVGDGAKWLNERFNDVEQWVEDVWHGNLGDQAVPAPELVQKVLAGQGAQSWYQGAEQAGKLAGQQDEAGSRVQRLSAGLESAWTGGGADSAQARIKQFSEAATATAQTYTGNGQNLTDLAHGFEVMKKALQPMPDTPPHKNFWDEATWWDTDTEDQINRYNKLAQENLARYQGYAQQAQTSGQGLKGDYGQLTGFDGDISLTPRDSAVSHSSHALSGGINGHSVPRPEVGGSSYVAAPAANSAGVTQGNHYVSPGQDGNGTQAAGYVPPSLSGSRPGALPVSSMPGLSVGTGGGSAWAPESAGGVATGGFGPGGSSGVGQRSGGRGLRGGLNGGAGTGSGAGRGAGAGLGSGAGRGAGSGAGAGGGAGSGAGAEGALRGSAGRGTAGARGASGMGGMGVGGGKGKGEEDAEHQRKYGVEDDSAFSLTDNDGERLLDPRTGLPPTPPTIGG</sequence>
<comment type="caution">
    <text evidence="2">The sequence shown here is derived from an EMBL/GenBank/DDBJ whole genome shotgun (WGS) entry which is preliminary data.</text>
</comment>
<protein>
    <recommendedName>
        <fullName evidence="4">PPE family protein</fullName>
    </recommendedName>
</protein>
<dbReference type="Proteomes" id="UP000243542">
    <property type="component" value="Unassembled WGS sequence"/>
</dbReference>
<dbReference type="AlphaFoldDB" id="A0A2A9FAX6"/>
<name>A0A2A9FAX6_9PSEU</name>
<dbReference type="InterPro" id="IPR038332">
    <property type="entry name" value="PPE_sf"/>
</dbReference>
<feature type="compositionally biased region" description="Gly residues" evidence="1">
    <location>
        <begin position="361"/>
        <end position="378"/>
    </location>
</feature>
<reference evidence="2 3" key="1">
    <citation type="submission" date="2017-10" db="EMBL/GenBank/DDBJ databases">
        <title>Sequencing the genomes of 1000 actinobacteria strains.</title>
        <authorList>
            <person name="Klenk H.-P."/>
        </authorList>
    </citation>
    <scope>NUCLEOTIDE SEQUENCE [LARGE SCALE GENOMIC DNA]</scope>
    <source>
        <strain evidence="2 3">DSM 46092</strain>
    </source>
</reference>
<feature type="region of interest" description="Disordered" evidence="1">
    <location>
        <begin position="361"/>
        <end position="455"/>
    </location>
</feature>